<evidence type="ECO:0000256" key="1">
    <source>
        <dbReference type="SAM" id="Phobius"/>
    </source>
</evidence>
<keyword evidence="1" id="KW-1133">Transmembrane helix</keyword>
<organism evidence="2">
    <name type="scientific">marine sediment metagenome</name>
    <dbReference type="NCBI Taxonomy" id="412755"/>
    <lineage>
        <taxon>unclassified sequences</taxon>
        <taxon>metagenomes</taxon>
        <taxon>ecological metagenomes</taxon>
    </lineage>
</organism>
<reference evidence="2" key="1">
    <citation type="journal article" date="2014" name="Front. Microbiol.">
        <title>High frequency of phylogenetically diverse reductive dehalogenase-homologous genes in deep subseafloor sedimentary metagenomes.</title>
        <authorList>
            <person name="Kawai M."/>
            <person name="Futagami T."/>
            <person name="Toyoda A."/>
            <person name="Takaki Y."/>
            <person name="Nishi S."/>
            <person name="Hori S."/>
            <person name="Arai W."/>
            <person name="Tsubouchi T."/>
            <person name="Morono Y."/>
            <person name="Uchiyama I."/>
            <person name="Ito T."/>
            <person name="Fujiyama A."/>
            <person name="Inagaki F."/>
            <person name="Takami H."/>
        </authorList>
    </citation>
    <scope>NUCLEOTIDE SEQUENCE</scope>
    <source>
        <strain evidence="2">Expedition CK06-06</strain>
    </source>
</reference>
<comment type="caution">
    <text evidence="2">The sequence shown here is derived from an EMBL/GenBank/DDBJ whole genome shotgun (WGS) entry which is preliminary data.</text>
</comment>
<dbReference type="AlphaFoldDB" id="X1HRG6"/>
<evidence type="ECO:0000313" key="2">
    <source>
        <dbReference type="EMBL" id="GAH59650.1"/>
    </source>
</evidence>
<protein>
    <submittedName>
        <fullName evidence="2">Uncharacterized protein</fullName>
    </submittedName>
</protein>
<gene>
    <name evidence="2" type="ORF">S03H2_36923</name>
</gene>
<feature type="non-terminal residue" evidence="2">
    <location>
        <position position="1"/>
    </location>
</feature>
<name>X1HRG6_9ZZZZ</name>
<keyword evidence="1" id="KW-0472">Membrane</keyword>
<accession>X1HRG6</accession>
<sequence>CPIKNYPCLNVQYKAIYGEELQEDEIIQLGILKPLYWISSGSSGKKEVIPKYIPFLDIIMDNLKLKKWKPDKPNVKDFIDTLNLIAFLLDVFFWIILMMLNRSSGKFKS</sequence>
<proteinExistence type="predicted"/>
<dbReference type="EMBL" id="BARU01022693">
    <property type="protein sequence ID" value="GAH59650.1"/>
    <property type="molecule type" value="Genomic_DNA"/>
</dbReference>
<feature type="transmembrane region" description="Helical" evidence="1">
    <location>
        <begin position="81"/>
        <end position="100"/>
    </location>
</feature>
<keyword evidence="1" id="KW-0812">Transmembrane</keyword>